<keyword evidence="11" id="KW-1185">Reference proteome</keyword>
<evidence type="ECO:0000256" key="1">
    <source>
        <dbReference type="ARBA" id="ARBA00000085"/>
    </source>
</evidence>
<dbReference type="PROSITE" id="PS50109">
    <property type="entry name" value="HIS_KIN"/>
    <property type="match status" value="1"/>
</dbReference>
<organism evidence="10 11">
    <name type="scientific">Borrelia coriaceae ATCC 43381</name>
    <dbReference type="NCBI Taxonomy" id="1408429"/>
    <lineage>
        <taxon>Bacteria</taxon>
        <taxon>Pseudomonadati</taxon>
        <taxon>Spirochaetota</taxon>
        <taxon>Spirochaetia</taxon>
        <taxon>Spirochaetales</taxon>
        <taxon>Borreliaceae</taxon>
        <taxon>Borrelia</taxon>
    </lineage>
</organism>
<dbReference type="InterPro" id="IPR003661">
    <property type="entry name" value="HisK_dim/P_dom"/>
</dbReference>
<dbReference type="InterPro" id="IPR005467">
    <property type="entry name" value="His_kinase_dom"/>
</dbReference>
<keyword evidence="8" id="KW-0902">Two-component regulatory system</keyword>
<sequence>MIKFLKKTLTKLNKLSSEQKLKFIQDIYKKIEIYDGIFASINEGILVLDKLNNIIYLNKMLFQILVISPKYKLETLKDIQIPTLTHLIEELAKNEDKIIGFEVQVSTNIYIKISFMPYVRDQKLEGNIILIEDIKDKKHKEELFRRAEALAAFTRHARNIAHEIKNPLGAIDINLQLLKKEIDRQKIESTKANHYFKIIKEEINRMDKTITDFLLTVRPIKIIPEKKNITDVIKSVYNLLNPELKNKDIKLLLNLKKVSLALIDEKLIRQVIINIVKNAEEALLESNKKIKKIEISTHESEEKIHISIKDNGNGIKNETKDDIFKPQFSTKENGSGIGLTISYKIIKEHGGEIFVESKETKETSFTITLPKFNTGKILIEGCLENE</sequence>
<dbReference type="Pfam" id="PF02518">
    <property type="entry name" value="HATPase_c"/>
    <property type="match status" value="1"/>
</dbReference>
<proteinExistence type="predicted"/>
<dbReference type="SUPFAM" id="SSF47384">
    <property type="entry name" value="Homodimeric domain of signal transducing histidine kinase"/>
    <property type="match status" value="1"/>
</dbReference>
<dbReference type="OrthoDB" id="1931120at2"/>
<evidence type="ECO:0000256" key="4">
    <source>
        <dbReference type="ARBA" id="ARBA00022679"/>
    </source>
</evidence>
<evidence type="ECO:0000256" key="2">
    <source>
        <dbReference type="ARBA" id="ARBA00012438"/>
    </source>
</evidence>
<dbReference type="InterPro" id="IPR004358">
    <property type="entry name" value="Sig_transdc_His_kin-like_C"/>
</dbReference>
<keyword evidence="7" id="KW-0067">ATP-binding</keyword>
<dbReference type="RefSeq" id="WP_025408335.1">
    <property type="nucleotide sequence ID" value="NZ_CP005745.1"/>
</dbReference>
<evidence type="ECO:0000313" key="10">
    <source>
        <dbReference type="EMBL" id="AHH10957.1"/>
    </source>
</evidence>
<dbReference type="SMART" id="SM00387">
    <property type="entry name" value="HATPase_c"/>
    <property type="match status" value="1"/>
</dbReference>
<keyword evidence="4 10" id="KW-0808">Transferase</keyword>
<dbReference type="PATRIC" id="fig|1313292.3.peg.826"/>
<dbReference type="InterPro" id="IPR036890">
    <property type="entry name" value="HATPase_C_sf"/>
</dbReference>
<accession>W5SVR1</accession>
<dbReference type="EC" id="2.7.13.3" evidence="2"/>
<dbReference type="SMART" id="SM00388">
    <property type="entry name" value="HisKA"/>
    <property type="match status" value="1"/>
</dbReference>
<dbReference type="SUPFAM" id="SSF55874">
    <property type="entry name" value="ATPase domain of HSP90 chaperone/DNA topoisomerase II/histidine kinase"/>
    <property type="match status" value="1"/>
</dbReference>
<gene>
    <name evidence="10" type="ORF">BCO_0039200</name>
</gene>
<evidence type="ECO:0000256" key="6">
    <source>
        <dbReference type="ARBA" id="ARBA00022777"/>
    </source>
</evidence>
<reference evidence="10" key="1">
    <citation type="submission" date="2013-04" db="EMBL/GenBank/DDBJ databases">
        <title>Comparative Genomics of Relapsing Fever Spirochetes.</title>
        <authorList>
            <person name="Schwan T.G."/>
            <person name="Raffel S.J."/>
            <person name="Porcella S.F."/>
            <person name="Martens C.A."/>
            <person name="Bruno D.P."/>
            <person name="Ricklefs S.M."/>
            <person name="Barbian K.B."/>
        </authorList>
    </citation>
    <scope>NUCLEOTIDE SEQUENCE [LARGE SCALE GENOMIC DNA]</scope>
    <source>
        <strain evidence="10">Co53</strain>
    </source>
</reference>
<evidence type="ECO:0000256" key="3">
    <source>
        <dbReference type="ARBA" id="ARBA00022553"/>
    </source>
</evidence>
<dbReference type="CDD" id="cd00082">
    <property type="entry name" value="HisKA"/>
    <property type="match status" value="1"/>
</dbReference>
<dbReference type="HOGENOM" id="CLU_000445_114_39_12"/>
<comment type="catalytic activity">
    <reaction evidence="1">
        <text>ATP + protein L-histidine = ADP + protein N-phospho-L-histidine.</text>
        <dbReference type="EC" id="2.7.13.3"/>
    </reaction>
</comment>
<evidence type="ECO:0000256" key="7">
    <source>
        <dbReference type="ARBA" id="ARBA00022840"/>
    </source>
</evidence>
<evidence type="ECO:0000313" key="11">
    <source>
        <dbReference type="Proteomes" id="UP000019330"/>
    </source>
</evidence>
<keyword evidence="6 10" id="KW-0418">Kinase</keyword>
<dbReference type="Proteomes" id="UP000019330">
    <property type="component" value="Chromosome"/>
</dbReference>
<dbReference type="Gene3D" id="3.30.450.20">
    <property type="entry name" value="PAS domain"/>
    <property type="match status" value="1"/>
</dbReference>
<dbReference type="PRINTS" id="PR00344">
    <property type="entry name" value="BCTRLSENSOR"/>
</dbReference>
<dbReference type="PANTHER" id="PTHR43065">
    <property type="entry name" value="SENSOR HISTIDINE KINASE"/>
    <property type="match status" value="1"/>
</dbReference>
<evidence type="ECO:0000256" key="8">
    <source>
        <dbReference type="ARBA" id="ARBA00023012"/>
    </source>
</evidence>
<dbReference type="Pfam" id="PF00512">
    <property type="entry name" value="HisKA"/>
    <property type="match status" value="1"/>
</dbReference>
<evidence type="ECO:0000259" key="9">
    <source>
        <dbReference type="PROSITE" id="PS50109"/>
    </source>
</evidence>
<dbReference type="eggNOG" id="COG0642">
    <property type="taxonomic scope" value="Bacteria"/>
</dbReference>
<name>W5SVR1_9SPIR</name>
<dbReference type="GO" id="GO:0005524">
    <property type="term" value="F:ATP binding"/>
    <property type="evidence" value="ECO:0007669"/>
    <property type="project" value="UniProtKB-KW"/>
</dbReference>
<protein>
    <recommendedName>
        <fullName evidence="2">histidine kinase</fullName>
        <ecNumber evidence="2">2.7.13.3</ecNumber>
    </recommendedName>
</protein>
<dbReference type="InterPro" id="IPR036097">
    <property type="entry name" value="HisK_dim/P_sf"/>
</dbReference>
<feature type="domain" description="Histidine kinase" evidence="9">
    <location>
        <begin position="159"/>
        <end position="373"/>
    </location>
</feature>
<dbReference type="Gene3D" id="3.30.565.10">
    <property type="entry name" value="Histidine kinase-like ATPase, C-terminal domain"/>
    <property type="match status" value="1"/>
</dbReference>
<dbReference type="Gene3D" id="1.10.287.130">
    <property type="match status" value="1"/>
</dbReference>
<dbReference type="AlphaFoldDB" id="W5SVR1"/>
<evidence type="ECO:0000256" key="5">
    <source>
        <dbReference type="ARBA" id="ARBA00022741"/>
    </source>
</evidence>
<keyword evidence="3" id="KW-0597">Phosphoprotein</keyword>
<dbReference type="STRING" id="1313292.BCO_0039200"/>
<dbReference type="InterPro" id="IPR003594">
    <property type="entry name" value="HATPase_dom"/>
</dbReference>
<dbReference type="GO" id="GO:0000155">
    <property type="term" value="F:phosphorelay sensor kinase activity"/>
    <property type="evidence" value="ECO:0007669"/>
    <property type="project" value="InterPro"/>
</dbReference>
<dbReference type="PANTHER" id="PTHR43065:SF10">
    <property type="entry name" value="PEROXIDE STRESS-ACTIVATED HISTIDINE KINASE MAK3"/>
    <property type="match status" value="1"/>
</dbReference>
<dbReference type="EMBL" id="CP005745">
    <property type="protein sequence ID" value="AHH10957.1"/>
    <property type="molecule type" value="Genomic_DNA"/>
</dbReference>
<keyword evidence="5" id="KW-0547">Nucleotide-binding</keyword>